<dbReference type="Gene3D" id="2.40.10.10">
    <property type="entry name" value="Trypsin-like serine proteases"/>
    <property type="match status" value="1"/>
</dbReference>
<evidence type="ECO:0000256" key="2">
    <source>
        <dbReference type="ARBA" id="ARBA00022729"/>
    </source>
</evidence>
<evidence type="ECO:0000256" key="4">
    <source>
        <dbReference type="ARBA" id="ARBA00022825"/>
    </source>
</evidence>
<gene>
    <name evidence="8" type="primary">LOC115386611</name>
</gene>
<evidence type="ECO:0000259" key="7">
    <source>
        <dbReference type="PROSITE" id="PS50240"/>
    </source>
</evidence>
<feature type="signal peptide" evidence="6">
    <location>
        <begin position="1"/>
        <end position="24"/>
    </location>
</feature>
<evidence type="ECO:0000256" key="5">
    <source>
        <dbReference type="ARBA" id="ARBA00023157"/>
    </source>
</evidence>
<name>A0A672GHW4_SALFA</name>
<proteinExistence type="predicted"/>
<evidence type="ECO:0000313" key="9">
    <source>
        <dbReference type="Proteomes" id="UP000472267"/>
    </source>
</evidence>
<dbReference type="FunFam" id="2.40.10.10:FF:000024">
    <property type="entry name" value="Serine protease 53"/>
    <property type="match status" value="1"/>
</dbReference>
<keyword evidence="2 6" id="KW-0732">Signal</keyword>
<sequence length="302" mass="32539">ACVRKLVTFLSPFLLLMLMEATDCVDPPECGLAPLNSRIVGGVDADPGTWPWQASLHFRGSHFCGGSLINDLWVLCAAHCFPNNIANNQAELTIYLGRETQQLSNANEVSRSVSRIVNHPSYNEDTSDNDIALVQLSRAVTFTNYIRPVCLAGSGSEFEAGVIAWVTGWGTMDTLQEVDVPIVSNADCNDAYGLITSNMICAGLSEGGKDSCQGDSGGPLVVKNESRWIECGVVSFGRGCALANFPGVYARVSEYESWIKSVILTNQPGFITVRMEATNSSSSITRAPGFLALTLPMLLFLQ</sequence>
<keyword evidence="1" id="KW-0645">Protease</keyword>
<dbReference type="PRINTS" id="PR00722">
    <property type="entry name" value="CHYMOTRYPSIN"/>
</dbReference>
<dbReference type="SUPFAM" id="SSF50494">
    <property type="entry name" value="Trypsin-like serine proteases"/>
    <property type="match status" value="1"/>
</dbReference>
<dbReference type="GO" id="GO:0004252">
    <property type="term" value="F:serine-type endopeptidase activity"/>
    <property type="evidence" value="ECO:0007669"/>
    <property type="project" value="InterPro"/>
</dbReference>
<keyword evidence="9" id="KW-1185">Reference proteome</keyword>
<dbReference type="GO" id="GO:0006508">
    <property type="term" value="P:proteolysis"/>
    <property type="evidence" value="ECO:0007669"/>
    <property type="project" value="UniProtKB-KW"/>
</dbReference>
<evidence type="ECO:0000256" key="1">
    <source>
        <dbReference type="ARBA" id="ARBA00022670"/>
    </source>
</evidence>
<dbReference type="PANTHER" id="PTHR24252">
    <property type="entry name" value="ACROSIN-RELATED"/>
    <property type="match status" value="1"/>
</dbReference>
<dbReference type="Proteomes" id="UP000472267">
    <property type="component" value="Chromosome 4"/>
</dbReference>
<evidence type="ECO:0000256" key="6">
    <source>
        <dbReference type="SAM" id="SignalP"/>
    </source>
</evidence>
<feature type="chain" id="PRO_5025616607" description="Peptidase S1 domain-containing protein" evidence="6">
    <location>
        <begin position="25"/>
        <end position="302"/>
    </location>
</feature>
<dbReference type="PROSITE" id="PS50240">
    <property type="entry name" value="TRYPSIN_DOM"/>
    <property type="match status" value="1"/>
</dbReference>
<dbReference type="PROSITE" id="PS00135">
    <property type="entry name" value="TRYPSIN_SER"/>
    <property type="match status" value="1"/>
</dbReference>
<dbReference type="InterPro" id="IPR043504">
    <property type="entry name" value="Peptidase_S1_PA_chymotrypsin"/>
</dbReference>
<dbReference type="SMART" id="SM00020">
    <property type="entry name" value="Tryp_SPc"/>
    <property type="match status" value="1"/>
</dbReference>
<dbReference type="AlphaFoldDB" id="A0A672GHW4"/>
<dbReference type="Ensembl" id="ENSSFAT00005019104.1">
    <property type="protein sequence ID" value="ENSSFAP00005018373.1"/>
    <property type="gene ID" value="ENSSFAG00005009696.1"/>
</dbReference>
<dbReference type="InterPro" id="IPR001314">
    <property type="entry name" value="Peptidase_S1A"/>
</dbReference>
<feature type="domain" description="Peptidase S1" evidence="7">
    <location>
        <begin position="39"/>
        <end position="264"/>
    </location>
</feature>
<dbReference type="InterPro" id="IPR001254">
    <property type="entry name" value="Trypsin_dom"/>
</dbReference>
<keyword evidence="3" id="KW-0378">Hydrolase</keyword>
<reference evidence="8" key="2">
    <citation type="submission" date="2025-08" db="UniProtKB">
        <authorList>
            <consortium name="Ensembl"/>
        </authorList>
    </citation>
    <scope>IDENTIFICATION</scope>
</reference>
<protein>
    <recommendedName>
        <fullName evidence="7">Peptidase S1 domain-containing protein</fullName>
    </recommendedName>
</protein>
<dbReference type="InterPro" id="IPR033116">
    <property type="entry name" value="TRYPSIN_SER"/>
</dbReference>
<dbReference type="CDD" id="cd00190">
    <property type="entry name" value="Tryp_SPc"/>
    <property type="match status" value="1"/>
</dbReference>
<reference evidence="8" key="1">
    <citation type="submission" date="2019-06" db="EMBL/GenBank/DDBJ databases">
        <authorList>
            <consortium name="Wellcome Sanger Institute Data Sharing"/>
        </authorList>
    </citation>
    <scope>NUCLEOTIDE SEQUENCE [LARGE SCALE GENOMIC DNA]</scope>
</reference>
<keyword evidence="4" id="KW-0720">Serine protease</keyword>
<evidence type="ECO:0000313" key="8">
    <source>
        <dbReference type="Ensembl" id="ENSSFAP00005018373.1"/>
    </source>
</evidence>
<dbReference type="PANTHER" id="PTHR24252:SF20">
    <property type="entry name" value="LOW QUALITY PROTEIN: TRANSMEMBRANE PROTEASE SERINE 6"/>
    <property type="match status" value="1"/>
</dbReference>
<dbReference type="Pfam" id="PF00089">
    <property type="entry name" value="Trypsin"/>
    <property type="match status" value="1"/>
</dbReference>
<reference evidence="8" key="3">
    <citation type="submission" date="2025-09" db="UniProtKB">
        <authorList>
            <consortium name="Ensembl"/>
        </authorList>
    </citation>
    <scope>IDENTIFICATION</scope>
</reference>
<accession>A0A672GHW4</accession>
<keyword evidence="5" id="KW-1015">Disulfide bond</keyword>
<dbReference type="InterPro" id="IPR009003">
    <property type="entry name" value="Peptidase_S1_PA"/>
</dbReference>
<evidence type="ECO:0000256" key="3">
    <source>
        <dbReference type="ARBA" id="ARBA00022801"/>
    </source>
</evidence>
<organism evidence="8 9">
    <name type="scientific">Salarias fasciatus</name>
    <name type="common">Jewelled blenny</name>
    <name type="synonym">Blennius fasciatus</name>
    <dbReference type="NCBI Taxonomy" id="181472"/>
    <lineage>
        <taxon>Eukaryota</taxon>
        <taxon>Metazoa</taxon>
        <taxon>Chordata</taxon>
        <taxon>Craniata</taxon>
        <taxon>Vertebrata</taxon>
        <taxon>Euteleostomi</taxon>
        <taxon>Actinopterygii</taxon>
        <taxon>Neopterygii</taxon>
        <taxon>Teleostei</taxon>
        <taxon>Neoteleostei</taxon>
        <taxon>Acanthomorphata</taxon>
        <taxon>Ovalentaria</taxon>
        <taxon>Blenniimorphae</taxon>
        <taxon>Blenniiformes</taxon>
        <taxon>Blennioidei</taxon>
        <taxon>Blenniidae</taxon>
        <taxon>Salariinae</taxon>
        <taxon>Salarias</taxon>
    </lineage>
</organism>